<dbReference type="InterPro" id="IPR007325">
    <property type="entry name" value="KFase/CYL"/>
</dbReference>
<dbReference type="Gene3D" id="3.50.30.50">
    <property type="entry name" value="Putative cyclase"/>
    <property type="match status" value="1"/>
</dbReference>
<sequence length="253" mass="27483">MNHHLVDLTLRLHEQMPALPAHGRNPVHLSGTHTHQSYAETARRNPYNGDRVSFVNDFWLINGHSGTHMDAIWHADSESAQTIDAMPLAYGFGPAVWLDCSAATERDGSITADDLDAAAGSGALEPGDIVLLHTGWSRVADEDPQRYVQRLVGLSRSGAEWLRDKRVRTVGLDSVSVESPDTVEFATVHTNFLKPHVLSAEVGYREPIGIIENLTGVDRIPAHRFLFCGLPLPFADGTGSPIRAVAAVAPESS</sequence>
<dbReference type="PANTHER" id="PTHR31118">
    <property type="entry name" value="CYCLASE-LIKE PROTEIN 2"/>
    <property type="match status" value="1"/>
</dbReference>
<protein>
    <submittedName>
        <fullName evidence="2">Cyclase family protein</fullName>
    </submittedName>
</protein>
<organism evidence="2 3">
    <name type="scientific">Amycolatopsis pithecellobii</name>
    <dbReference type="NCBI Taxonomy" id="664692"/>
    <lineage>
        <taxon>Bacteria</taxon>
        <taxon>Bacillati</taxon>
        <taxon>Actinomycetota</taxon>
        <taxon>Actinomycetes</taxon>
        <taxon>Pseudonocardiales</taxon>
        <taxon>Pseudonocardiaceae</taxon>
        <taxon>Amycolatopsis</taxon>
    </lineage>
</organism>
<dbReference type="Pfam" id="PF04199">
    <property type="entry name" value="Cyclase"/>
    <property type="match status" value="1"/>
</dbReference>
<name>A0A6N7Z079_9PSEU</name>
<dbReference type="AlphaFoldDB" id="A0A6N7Z079"/>
<gene>
    <name evidence="2" type="ORF">GKO32_11825</name>
</gene>
<reference evidence="2 3" key="1">
    <citation type="submission" date="2019-11" db="EMBL/GenBank/DDBJ databases">
        <title>Draft genome of Amycolatopsis RM579.</title>
        <authorList>
            <person name="Duangmal K."/>
            <person name="Mingma R."/>
        </authorList>
    </citation>
    <scope>NUCLEOTIDE SEQUENCE [LARGE SCALE GENOMIC DNA]</scope>
    <source>
        <strain evidence="2 3">RM579</strain>
    </source>
</reference>
<dbReference type="PANTHER" id="PTHR31118:SF12">
    <property type="entry name" value="CYCLASE-LIKE PROTEIN 2"/>
    <property type="match status" value="1"/>
</dbReference>
<keyword evidence="3" id="KW-1185">Reference proteome</keyword>
<dbReference type="GO" id="GO:0004061">
    <property type="term" value="F:arylformamidase activity"/>
    <property type="evidence" value="ECO:0007669"/>
    <property type="project" value="InterPro"/>
</dbReference>
<evidence type="ECO:0000313" key="3">
    <source>
        <dbReference type="Proteomes" id="UP000440096"/>
    </source>
</evidence>
<dbReference type="EMBL" id="WMBA01000014">
    <property type="protein sequence ID" value="MTD54663.1"/>
    <property type="molecule type" value="Genomic_DNA"/>
</dbReference>
<dbReference type="RefSeq" id="WP_154756886.1">
    <property type="nucleotide sequence ID" value="NZ_WMBA01000014.1"/>
</dbReference>
<proteinExistence type="predicted"/>
<dbReference type="SUPFAM" id="SSF102198">
    <property type="entry name" value="Putative cyclase"/>
    <property type="match status" value="1"/>
</dbReference>
<evidence type="ECO:0000256" key="1">
    <source>
        <dbReference type="SAM" id="MobiDB-lite"/>
    </source>
</evidence>
<evidence type="ECO:0000313" key="2">
    <source>
        <dbReference type="EMBL" id="MTD54663.1"/>
    </source>
</evidence>
<comment type="caution">
    <text evidence="2">The sequence shown here is derived from an EMBL/GenBank/DDBJ whole genome shotgun (WGS) entry which is preliminary data.</text>
</comment>
<accession>A0A6N7Z079</accession>
<dbReference type="InterPro" id="IPR037175">
    <property type="entry name" value="KFase_sf"/>
</dbReference>
<dbReference type="OrthoDB" id="7067800at2"/>
<dbReference type="GO" id="GO:0019441">
    <property type="term" value="P:L-tryptophan catabolic process to kynurenine"/>
    <property type="evidence" value="ECO:0007669"/>
    <property type="project" value="InterPro"/>
</dbReference>
<feature type="region of interest" description="Disordered" evidence="1">
    <location>
        <begin position="20"/>
        <end position="43"/>
    </location>
</feature>
<dbReference type="Proteomes" id="UP000440096">
    <property type="component" value="Unassembled WGS sequence"/>
</dbReference>